<dbReference type="HOGENOM" id="CLU_3050010_0_0_1"/>
<proteinExistence type="predicted"/>
<evidence type="ECO:0000313" key="2">
    <source>
        <dbReference type="Proteomes" id="UP000053841"/>
    </source>
</evidence>
<dbReference type="Proteomes" id="UP000053841">
    <property type="component" value="Unassembled WGS sequence"/>
</dbReference>
<sequence>MAAAAGAPTRLVPLHRLPGFPRPTPNDVCLHHHAAGSSSMIHASTRLENVTPAN</sequence>
<dbReference type="RefSeq" id="XP_007713327.1">
    <property type="nucleotide sequence ID" value="XM_007715137.1"/>
</dbReference>
<evidence type="ECO:0000313" key="1">
    <source>
        <dbReference type="EMBL" id="EUC32364.1"/>
    </source>
</evidence>
<dbReference type="AlphaFoldDB" id="W6YA94"/>
<keyword evidence="2" id="KW-1185">Reference proteome</keyword>
<accession>W6YA94</accession>
<dbReference type="GeneID" id="19154691"/>
<reference evidence="1 2" key="1">
    <citation type="journal article" date="2013" name="PLoS Genet.">
        <title>Comparative genome structure, secondary metabolite, and effector coding capacity across Cochliobolus pathogens.</title>
        <authorList>
            <person name="Condon B.J."/>
            <person name="Leng Y."/>
            <person name="Wu D."/>
            <person name="Bushley K.E."/>
            <person name="Ohm R.A."/>
            <person name="Otillar R."/>
            <person name="Martin J."/>
            <person name="Schackwitz W."/>
            <person name="Grimwood J."/>
            <person name="MohdZainudin N."/>
            <person name="Xue C."/>
            <person name="Wang R."/>
            <person name="Manning V.A."/>
            <person name="Dhillon B."/>
            <person name="Tu Z.J."/>
            <person name="Steffenson B.J."/>
            <person name="Salamov A."/>
            <person name="Sun H."/>
            <person name="Lowry S."/>
            <person name="LaButti K."/>
            <person name="Han J."/>
            <person name="Copeland A."/>
            <person name="Lindquist E."/>
            <person name="Barry K."/>
            <person name="Schmutz J."/>
            <person name="Baker S.E."/>
            <person name="Ciuffetti L.M."/>
            <person name="Grigoriev I.V."/>
            <person name="Zhong S."/>
            <person name="Turgeon B.G."/>
        </authorList>
    </citation>
    <scope>NUCLEOTIDE SEQUENCE [LARGE SCALE GENOMIC DNA]</scope>
    <source>
        <strain evidence="1 2">26-R-13</strain>
    </source>
</reference>
<name>W6YA94_COCC2</name>
<gene>
    <name evidence="1" type="ORF">COCCADRAFT_98915</name>
</gene>
<dbReference type="KEGG" id="bze:COCCADRAFT_98915"/>
<organism evidence="1 2">
    <name type="scientific">Cochliobolus carbonum (strain 26-R-13)</name>
    <name type="common">Maize leaf spot fungus</name>
    <name type="synonym">Bipolaris zeicola</name>
    <dbReference type="NCBI Taxonomy" id="930089"/>
    <lineage>
        <taxon>Eukaryota</taxon>
        <taxon>Fungi</taxon>
        <taxon>Dikarya</taxon>
        <taxon>Ascomycota</taxon>
        <taxon>Pezizomycotina</taxon>
        <taxon>Dothideomycetes</taxon>
        <taxon>Pleosporomycetidae</taxon>
        <taxon>Pleosporales</taxon>
        <taxon>Pleosporineae</taxon>
        <taxon>Pleosporaceae</taxon>
        <taxon>Bipolaris</taxon>
    </lineage>
</organism>
<protein>
    <submittedName>
        <fullName evidence="1">Uncharacterized protein</fullName>
    </submittedName>
</protein>
<dbReference type="EMBL" id="KI964635">
    <property type="protein sequence ID" value="EUC32364.1"/>
    <property type="molecule type" value="Genomic_DNA"/>
</dbReference>